<evidence type="ECO:0000313" key="4">
    <source>
        <dbReference type="Proteomes" id="UP001143543"/>
    </source>
</evidence>
<evidence type="ECO:0000313" key="3">
    <source>
        <dbReference type="EMBL" id="GLB48765.1"/>
    </source>
</evidence>
<comment type="similarity">
    <text evidence="1">To bacterial alkanal monooxygenase alpha and beta chains.</text>
</comment>
<dbReference type="InterPro" id="IPR050766">
    <property type="entry name" value="Bact_Lucif_Oxidored"/>
</dbReference>
<dbReference type="Proteomes" id="UP001143543">
    <property type="component" value="Unassembled WGS sequence"/>
</dbReference>
<reference evidence="3" key="1">
    <citation type="submission" date="2022-07" db="EMBL/GenBank/DDBJ databases">
        <title>Taxonomy of Novel Oxalotrophic and Methylotrophic Bacteria.</title>
        <authorList>
            <person name="Sahin N."/>
            <person name="Tani A."/>
        </authorList>
    </citation>
    <scope>NUCLEOTIDE SEQUENCE</scope>
    <source>
        <strain evidence="3">Y10</strain>
    </source>
</reference>
<proteinExistence type="predicted"/>
<dbReference type="EMBL" id="BRVO01000001">
    <property type="protein sequence ID" value="GLB48765.1"/>
    <property type="molecule type" value="Genomic_DNA"/>
</dbReference>
<organism evidence="3 4">
    <name type="scientific">Neptunitalea lumnitzerae</name>
    <dbReference type="NCBI Taxonomy" id="2965509"/>
    <lineage>
        <taxon>Bacteria</taxon>
        <taxon>Pseudomonadati</taxon>
        <taxon>Bacteroidota</taxon>
        <taxon>Flavobacteriia</taxon>
        <taxon>Flavobacteriales</taxon>
        <taxon>Flavobacteriaceae</taxon>
        <taxon>Neptunitalea</taxon>
    </lineage>
</organism>
<dbReference type="SUPFAM" id="SSF51679">
    <property type="entry name" value="Bacterial luciferase-like"/>
    <property type="match status" value="1"/>
</dbReference>
<dbReference type="InterPro" id="IPR036661">
    <property type="entry name" value="Luciferase-like_sf"/>
</dbReference>
<protein>
    <submittedName>
        <fullName evidence="3">Alkane 1-monooxygenase</fullName>
    </submittedName>
</protein>
<dbReference type="NCBIfam" id="TIGR03558">
    <property type="entry name" value="oxido_grp_1"/>
    <property type="match status" value="1"/>
</dbReference>
<gene>
    <name evidence="3" type="ORF">Y10_11330</name>
</gene>
<evidence type="ECO:0000259" key="2">
    <source>
        <dbReference type="Pfam" id="PF00296"/>
    </source>
</evidence>
<sequence>MNESPLNNFPLSVLDLVPISEGATVSESLANSVSLAQHAEGLGYQRFWLAEHHNMPNIASAATTLLMGHIAGNTQKIRVGSGGVMLPNHSPLIVAEQFGTLAHLYPNRIDMGLGRAPGTDPMTAQAIRSDRMTAAQHFPYEIEKIEKFLSDDNGGVQVRAYIAEGVSVPMYILGSSTDSAYLAAAKGLPYVFASHFAPAQFMDAIEIYRKNFNSSGATKTPYVMACVNVIAADTNEHAQYLSTTLKQVFMSIITGNLRKMPPPVENMDALWSPYHAEAANKMLTYSFIGDKPTIKTQLEEFIAKTNIDELMVVSHIYDHQERLKSYQLLAELV</sequence>
<feature type="domain" description="Luciferase-like" evidence="2">
    <location>
        <begin position="20"/>
        <end position="246"/>
    </location>
</feature>
<dbReference type="Gene3D" id="3.20.20.30">
    <property type="entry name" value="Luciferase-like domain"/>
    <property type="match status" value="1"/>
</dbReference>
<evidence type="ECO:0000256" key="1">
    <source>
        <dbReference type="ARBA" id="ARBA00007789"/>
    </source>
</evidence>
<name>A0ABQ5MH76_9FLAO</name>
<dbReference type="InterPro" id="IPR019949">
    <property type="entry name" value="CmoO-like"/>
</dbReference>
<dbReference type="InterPro" id="IPR011251">
    <property type="entry name" value="Luciferase-like_dom"/>
</dbReference>
<dbReference type="PANTHER" id="PTHR30137">
    <property type="entry name" value="LUCIFERASE-LIKE MONOOXYGENASE"/>
    <property type="match status" value="1"/>
</dbReference>
<comment type="caution">
    <text evidence="3">The sequence shown here is derived from an EMBL/GenBank/DDBJ whole genome shotgun (WGS) entry which is preliminary data.</text>
</comment>
<dbReference type="PANTHER" id="PTHR30137:SF6">
    <property type="entry name" value="LUCIFERASE-LIKE MONOOXYGENASE"/>
    <property type="match status" value="1"/>
</dbReference>
<accession>A0ABQ5MH76</accession>
<dbReference type="Pfam" id="PF00296">
    <property type="entry name" value="Bac_luciferase"/>
    <property type="match status" value="1"/>
</dbReference>
<keyword evidence="4" id="KW-1185">Reference proteome</keyword>